<organism evidence="4 5">
    <name type="scientific">Xyrichtys novacula</name>
    <name type="common">Pearly razorfish</name>
    <name type="synonym">Hemipteronotus novacula</name>
    <dbReference type="NCBI Taxonomy" id="13765"/>
    <lineage>
        <taxon>Eukaryota</taxon>
        <taxon>Metazoa</taxon>
        <taxon>Chordata</taxon>
        <taxon>Craniata</taxon>
        <taxon>Vertebrata</taxon>
        <taxon>Euteleostomi</taxon>
        <taxon>Actinopterygii</taxon>
        <taxon>Neopterygii</taxon>
        <taxon>Teleostei</taxon>
        <taxon>Neoteleostei</taxon>
        <taxon>Acanthomorphata</taxon>
        <taxon>Eupercaria</taxon>
        <taxon>Labriformes</taxon>
        <taxon>Labridae</taxon>
        <taxon>Xyrichtys</taxon>
    </lineage>
</organism>
<gene>
    <name evidence="4" type="ORF">XNOV1_A035130</name>
</gene>
<evidence type="ECO:0000256" key="2">
    <source>
        <dbReference type="ARBA" id="ARBA00022737"/>
    </source>
</evidence>
<evidence type="ECO:0000313" key="4">
    <source>
        <dbReference type="EMBL" id="CAJ1077790.1"/>
    </source>
</evidence>
<dbReference type="PANTHER" id="PTHR45972:SF5">
    <property type="entry name" value="KELCH DOMAIN-CONTAINING PROTEIN 7B"/>
    <property type="match status" value="1"/>
</dbReference>
<dbReference type="InterPro" id="IPR015915">
    <property type="entry name" value="Kelch-typ_b-propeller"/>
</dbReference>
<dbReference type="PANTHER" id="PTHR45972">
    <property type="entry name" value="BTB_2 DOMAIN-CONTAINING PROTEIN"/>
    <property type="match status" value="1"/>
</dbReference>
<dbReference type="EMBL" id="OY660880">
    <property type="protein sequence ID" value="CAJ1077790.1"/>
    <property type="molecule type" value="Genomic_DNA"/>
</dbReference>
<protein>
    <submittedName>
        <fullName evidence="4">Kelch repeat and BTB domain-containing protein 11-like</fullName>
    </submittedName>
</protein>
<dbReference type="InterPro" id="IPR006652">
    <property type="entry name" value="Kelch_1"/>
</dbReference>
<dbReference type="Pfam" id="PF01344">
    <property type="entry name" value="Kelch_1"/>
    <property type="match status" value="2"/>
</dbReference>
<evidence type="ECO:0000313" key="5">
    <source>
        <dbReference type="Proteomes" id="UP001178508"/>
    </source>
</evidence>
<keyword evidence="5" id="KW-1185">Reference proteome</keyword>
<keyword evidence="1" id="KW-0880">Kelch repeat</keyword>
<evidence type="ECO:0000256" key="1">
    <source>
        <dbReference type="ARBA" id="ARBA00022441"/>
    </source>
</evidence>
<name>A0AAV1GWR8_XYRNO</name>
<dbReference type="AlphaFoldDB" id="A0AAV1GWR8"/>
<dbReference type="Proteomes" id="UP001178508">
    <property type="component" value="Chromosome 17"/>
</dbReference>
<dbReference type="SMART" id="SM00612">
    <property type="entry name" value="Kelch"/>
    <property type="match status" value="3"/>
</dbReference>
<accession>A0AAV1GWR8</accession>
<dbReference type="Gene3D" id="2.120.10.80">
    <property type="entry name" value="Kelch-type beta propeller"/>
    <property type="match status" value="1"/>
</dbReference>
<sequence length="394" mass="44367">MNPEHMEANESSGNGCPHLDSSAADMSPEISAENCLELLTKAKSSGQEGDQERIYRFMSDHYLTVLRTPGLFGRLTAGERERILARRTEGERVLAVAETCEVLDRGGSRENSRPQSPQLPGPEDAHPRKVFCFHPERQRWEVLTHLPEEVPAKGSGMCTLYNYLFVAGGMRAHADGRSKASDKVFCFNPRTGLWSPVRPLSQPRCQLRLVSMDGFLYAIGGECLFTVERYDPRADRWTPVAPLPKGSFAVAHEAISCGGELFVSGGSLFYRLLRYDSRRDEWEECPFNESRRRSTDMVAHRSLVYRFDVDRQRAGVSVYKYNTVVKVWHGGAFFPLQNPHPFRCAVLGDRIYCVNRSQTLQFEVGEEQEGYLPEVLPSPSEARGALVPFVLSLN</sequence>
<proteinExistence type="predicted"/>
<feature type="region of interest" description="Disordered" evidence="3">
    <location>
        <begin position="105"/>
        <end position="127"/>
    </location>
</feature>
<dbReference type="SUPFAM" id="SSF117281">
    <property type="entry name" value="Kelch motif"/>
    <property type="match status" value="1"/>
</dbReference>
<feature type="region of interest" description="Disordered" evidence="3">
    <location>
        <begin position="1"/>
        <end position="26"/>
    </location>
</feature>
<reference evidence="4" key="1">
    <citation type="submission" date="2023-08" db="EMBL/GenBank/DDBJ databases">
        <authorList>
            <person name="Alioto T."/>
            <person name="Alioto T."/>
            <person name="Gomez Garrido J."/>
        </authorList>
    </citation>
    <scope>NUCLEOTIDE SEQUENCE</scope>
</reference>
<keyword evidence="2" id="KW-0677">Repeat</keyword>
<dbReference type="InterPro" id="IPR052310">
    <property type="entry name" value="Kelch/BTB_domain_protein"/>
</dbReference>
<evidence type="ECO:0000256" key="3">
    <source>
        <dbReference type="SAM" id="MobiDB-lite"/>
    </source>
</evidence>